<dbReference type="PANTHER" id="PTHR24148:SF64">
    <property type="entry name" value="HETEROKARYON INCOMPATIBILITY DOMAIN-CONTAINING PROTEIN"/>
    <property type="match status" value="1"/>
</dbReference>
<dbReference type="Pfam" id="PF06985">
    <property type="entry name" value="HET"/>
    <property type="match status" value="1"/>
</dbReference>
<proteinExistence type="predicted"/>
<dbReference type="Proteomes" id="UP000285146">
    <property type="component" value="Unassembled WGS sequence"/>
</dbReference>
<gene>
    <name evidence="2" type="ORF">VPNG_03510</name>
</gene>
<dbReference type="InterPro" id="IPR052895">
    <property type="entry name" value="HetReg/Transcr_Mod"/>
</dbReference>
<feature type="domain" description="Heterokaryon incompatibility" evidence="1">
    <location>
        <begin position="37"/>
        <end position="189"/>
    </location>
</feature>
<comment type="caution">
    <text evidence="2">The sequence shown here is derived from an EMBL/GenBank/DDBJ whole genome shotgun (WGS) entry which is preliminary data.</text>
</comment>
<dbReference type="STRING" id="1230097.A0A423XCZ8"/>
<evidence type="ECO:0000313" key="3">
    <source>
        <dbReference type="Proteomes" id="UP000285146"/>
    </source>
</evidence>
<dbReference type="PANTHER" id="PTHR24148">
    <property type="entry name" value="ANKYRIN REPEAT DOMAIN-CONTAINING PROTEIN 39 HOMOLOG-RELATED"/>
    <property type="match status" value="1"/>
</dbReference>
<dbReference type="EMBL" id="LKEB01000017">
    <property type="protein sequence ID" value="ROW13867.1"/>
    <property type="molecule type" value="Genomic_DNA"/>
</dbReference>
<reference evidence="2 3" key="1">
    <citation type="submission" date="2015-09" db="EMBL/GenBank/DDBJ databases">
        <title>Host preference determinants of Valsa canker pathogens revealed by comparative genomics.</title>
        <authorList>
            <person name="Yin Z."/>
            <person name="Huang L."/>
        </authorList>
    </citation>
    <scope>NUCLEOTIDE SEQUENCE [LARGE SCALE GENOMIC DNA]</scope>
    <source>
        <strain evidence="2 3">SXYLt</strain>
    </source>
</reference>
<sequence>MAPMAALAEELAGATGAADDPLVCSLRQHNLNDEPSFEAISYVWGSSQKTCTIICDGRPLAITKNLQTVLLQTRLLKQQRTLWADAICINQDDHREKGRQVAMMGRIYSEASRVLICLGPDESGHAEDIADLVSKVSQWILTTLESTDGSRDSFPYIASCEWPYSDRRWAILKFLTDQPWFGRGWVVQEAGLAKDAQILWGDTAIQWSELLRLYLWLFHRTTIDWATGDFLPVLHMNNYAAKHPIERMVFGHFNELTLLGTLHCGRALELQDERDHIYAFLGLAEAADARHGLEVDYDLSYLQIYFEFAIWYISTAQDLKLLHYVDQDDDALSADAAHTSLAVIQGSNLKVRGFLFDRILQTSKALDLKTTIEDIAEIWACFEEYTTDSVYRSAPPLLFFVFAIRLGSRMPGLGSGFSDAHVAAYMLRLLNGKPLPADPSVDCFRDALANHQGDATVAHNWVRVCLSGRRLVITARGYYGVVPAVSHEEDLCCIVFGTKEPFILRQTDREGHYNVLGDAFLTSARQEQGKCFNIGSGLGPYSNSDWLKWNLEEQDIYLC</sequence>
<organism evidence="2 3">
    <name type="scientific">Cytospora leucostoma</name>
    <dbReference type="NCBI Taxonomy" id="1230097"/>
    <lineage>
        <taxon>Eukaryota</taxon>
        <taxon>Fungi</taxon>
        <taxon>Dikarya</taxon>
        <taxon>Ascomycota</taxon>
        <taxon>Pezizomycotina</taxon>
        <taxon>Sordariomycetes</taxon>
        <taxon>Sordariomycetidae</taxon>
        <taxon>Diaporthales</taxon>
        <taxon>Cytosporaceae</taxon>
        <taxon>Cytospora</taxon>
    </lineage>
</organism>
<dbReference type="OrthoDB" id="2157530at2759"/>
<dbReference type="InterPro" id="IPR010730">
    <property type="entry name" value="HET"/>
</dbReference>
<dbReference type="InParanoid" id="A0A423XCZ8"/>
<name>A0A423XCZ8_9PEZI</name>
<accession>A0A423XCZ8</accession>
<keyword evidence="3" id="KW-1185">Reference proteome</keyword>
<evidence type="ECO:0000313" key="2">
    <source>
        <dbReference type="EMBL" id="ROW13867.1"/>
    </source>
</evidence>
<protein>
    <recommendedName>
        <fullName evidence="1">Heterokaryon incompatibility domain-containing protein</fullName>
    </recommendedName>
</protein>
<evidence type="ECO:0000259" key="1">
    <source>
        <dbReference type="Pfam" id="PF06985"/>
    </source>
</evidence>
<dbReference type="AlphaFoldDB" id="A0A423XCZ8"/>